<evidence type="ECO:0000256" key="9">
    <source>
        <dbReference type="ARBA" id="ARBA00049535"/>
    </source>
</evidence>
<dbReference type="GO" id="GO:0002189">
    <property type="term" value="C:ribose phosphate diphosphokinase complex"/>
    <property type="evidence" value="ECO:0007669"/>
    <property type="project" value="TreeGrafter"/>
</dbReference>
<dbReference type="SUPFAM" id="SSF53271">
    <property type="entry name" value="PRTase-like"/>
    <property type="match status" value="1"/>
</dbReference>
<dbReference type="NCBIfam" id="TIGR01251">
    <property type="entry name" value="ribP_PPkin"/>
    <property type="match status" value="1"/>
</dbReference>
<keyword evidence="7" id="KW-0067">ATP-binding</keyword>
<keyword evidence="3" id="KW-0479">Metal-binding</keyword>
<evidence type="ECO:0000313" key="11">
    <source>
        <dbReference type="EMBL" id="KTC78009.1"/>
    </source>
</evidence>
<name>A0A0W0S4M7_9GAMM</name>
<evidence type="ECO:0000256" key="6">
    <source>
        <dbReference type="ARBA" id="ARBA00022777"/>
    </source>
</evidence>
<dbReference type="GO" id="GO:0006015">
    <property type="term" value="P:5-phosphoribose 1-diphosphate biosynthetic process"/>
    <property type="evidence" value="ECO:0007669"/>
    <property type="project" value="TreeGrafter"/>
</dbReference>
<dbReference type="GO" id="GO:0016301">
    <property type="term" value="F:kinase activity"/>
    <property type="evidence" value="ECO:0007669"/>
    <property type="project" value="UniProtKB-KW"/>
</dbReference>
<comment type="caution">
    <text evidence="11">The sequence shown here is derived from an EMBL/GenBank/DDBJ whole genome shotgun (WGS) entry which is preliminary data.</text>
</comment>
<dbReference type="InterPro" id="IPR029057">
    <property type="entry name" value="PRTase-like"/>
</dbReference>
<dbReference type="Pfam" id="PF14572">
    <property type="entry name" value="Pribosyl_synth"/>
    <property type="match status" value="1"/>
</dbReference>
<dbReference type="FunFam" id="3.40.50.2020:FF:000007">
    <property type="entry name" value="Ribose-phosphate pyrophosphokinase"/>
    <property type="match status" value="1"/>
</dbReference>
<dbReference type="GO" id="GO:0005737">
    <property type="term" value="C:cytoplasm"/>
    <property type="evidence" value="ECO:0007669"/>
    <property type="project" value="TreeGrafter"/>
</dbReference>
<organism evidence="11 12">
    <name type="scientific">Legionella brunensis</name>
    <dbReference type="NCBI Taxonomy" id="29422"/>
    <lineage>
        <taxon>Bacteria</taxon>
        <taxon>Pseudomonadati</taxon>
        <taxon>Pseudomonadota</taxon>
        <taxon>Gammaproteobacteria</taxon>
        <taxon>Legionellales</taxon>
        <taxon>Legionellaceae</taxon>
        <taxon>Legionella</taxon>
    </lineage>
</organism>
<dbReference type="InterPro" id="IPR005946">
    <property type="entry name" value="Rib-P_diPkinase"/>
</dbReference>
<evidence type="ECO:0000313" key="12">
    <source>
        <dbReference type="Proteomes" id="UP000054742"/>
    </source>
</evidence>
<dbReference type="GO" id="GO:0006164">
    <property type="term" value="P:purine nucleotide biosynthetic process"/>
    <property type="evidence" value="ECO:0007669"/>
    <property type="project" value="TreeGrafter"/>
</dbReference>
<dbReference type="InterPro" id="IPR000836">
    <property type="entry name" value="PRTase_dom"/>
</dbReference>
<evidence type="ECO:0000256" key="8">
    <source>
        <dbReference type="ARBA" id="ARBA00022842"/>
    </source>
</evidence>
<evidence type="ECO:0000256" key="5">
    <source>
        <dbReference type="ARBA" id="ARBA00022741"/>
    </source>
</evidence>
<dbReference type="EMBL" id="LNXV01000033">
    <property type="protein sequence ID" value="KTC78009.1"/>
    <property type="molecule type" value="Genomic_DNA"/>
</dbReference>
<gene>
    <name evidence="11" type="primary">prs_1</name>
    <name evidence="11" type="ORF">Lbru_2301</name>
</gene>
<dbReference type="OrthoDB" id="324294at2"/>
<dbReference type="InterPro" id="IPR029099">
    <property type="entry name" value="Pribosyltran_N"/>
</dbReference>
<dbReference type="AlphaFoldDB" id="A0A0W0S4M7"/>
<evidence type="ECO:0000256" key="4">
    <source>
        <dbReference type="ARBA" id="ARBA00022727"/>
    </source>
</evidence>
<dbReference type="PATRIC" id="fig|29422.6.peg.2452"/>
<sequence length="334" mass="37206">MGIKLFALNASLDWGQKIASHLQLGQPSLHEEKEFEDGEHKVRSLENVRGQDVFLVQSLFSDAKESVNDKLCRLLFFIGALKDASAKQITAVIPYFAYARKDSKTQPRDPLTLRYIAQLFEAIGTDKILTLDVHNLAAFQNAFRIPTDHLEGRVLFAPYIANLVKNEEITVISPDDGGIKRAEQFRETLSVLLNRDISKAFLDKKRNTEGVSSSHEIVGEIKDGVVIIVDDIISTGSTISLAAETLHKKGIKRIIVCATHGIFAEEANKTLVQSHLEKIIITNSVTSYHLQKNLLKNMVTLDSSPLFAKAIRQIHENGSITNLLEEAPLKSYFS</sequence>
<keyword evidence="4" id="KW-0545">Nucleotide biosynthesis</keyword>
<evidence type="ECO:0000256" key="3">
    <source>
        <dbReference type="ARBA" id="ARBA00022723"/>
    </source>
</evidence>
<dbReference type="GO" id="GO:0004749">
    <property type="term" value="F:ribose phosphate diphosphokinase activity"/>
    <property type="evidence" value="ECO:0007669"/>
    <property type="project" value="UniProtKB-EC"/>
</dbReference>
<evidence type="ECO:0000256" key="2">
    <source>
        <dbReference type="ARBA" id="ARBA00022679"/>
    </source>
</evidence>
<dbReference type="STRING" id="29422.Lbru_2301"/>
<dbReference type="RefSeq" id="WP_058442292.1">
    <property type="nucleotide sequence ID" value="NZ_CAAAHU010000018.1"/>
</dbReference>
<keyword evidence="5" id="KW-0547">Nucleotide-binding</keyword>
<evidence type="ECO:0000256" key="7">
    <source>
        <dbReference type="ARBA" id="ARBA00022840"/>
    </source>
</evidence>
<dbReference type="SMART" id="SM01400">
    <property type="entry name" value="Pribosyltran_N"/>
    <property type="match status" value="1"/>
</dbReference>
<dbReference type="Pfam" id="PF13793">
    <property type="entry name" value="Pribosyltran_N"/>
    <property type="match status" value="1"/>
</dbReference>
<keyword evidence="12" id="KW-1185">Reference proteome</keyword>
<dbReference type="Gene3D" id="3.40.50.2020">
    <property type="match status" value="2"/>
</dbReference>
<evidence type="ECO:0000259" key="10">
    <source>
        <dbReference type="Pfam" id="PF13793"/>
    </source>
</evidence>
<comment type="catalytic activity">
    <reaction evidence="9">
        <text>D-ribose 5-phosphate + ATP = 5-phospho-alpha-D-ribose 1-diphosphate + AMP + H(+)</text>
        <dbReference type="Rhea" id="RHEA:15609"/>
        <dbReference type="ChEBI" id="CHEBI:15378"/>
        <dbReference type="ChEBI" id="CHEBI:30616"/>
        <dbReference type="ChEBI" id="CHEBI:58017"/>
        <dbReference type="ChEBI" id="CHEBI:78346"/>
        <dbReference type="ChEBI" id="CHEBI:456215"/>
        <dbReference type="EC" id="2.7.6.1"/>
    </reaction>
</comment>
<dbReference type="PANTHER" id="PTHR10210:SF32">
    <property type="entry name" value="RIBOSE-PHOSPHATE PYROPHOSPHOKINASE 2"/>
    <property type="match status" value="1"/>
</dbReference>
<proteinExistence type="predicted"/>
<reference evidence="11 12" key="1">
    <citation type="submission" date="2015-11" db="EMBL/GenBank/DDBJ databases">
        <title>Genomic analysis of 38 Legionella species identifies large and diverse effector repertoires.</title>
        <authorList>
            <person name="Burstein D."/>
            <person name="Amaro F."/>
            <person name="Zusman T."/>
            <person name="Lifshitz Z."/>
            <person name="Cohen O."/>
            <person name="Gilbert J.A."/>
            <person name="Pupko T."/>
            <person name="Shuman H.A."/>
            <person name="Segal G."/>
        </authorList>
    </citation>
    <scope>NUCLEOTIDE SEQUENCE [LARGE SCALE GENOMIC DNA]</scope>
    <source>
        <strain evidence="11 12">ATCC 43878</strain>
    </source>
</reference>
<accession>A0A0W0S4M7</accession>
<keyword evidence="6 11" id="KW-0418">Kinase</keyword>
<evidence type="ECO:0000256" key="1">
    <source>
        <dbReference type="ARBA" id="ARBA00013247"/>
    </source>
</evidence>
<dbReference type="CDD" id="cd06223">
    <property type="entry name" value="PRTases_typeI"/>
    <property type="match status" value="1"/>
</dbReference>
<feature type="domain" description="Ribose-phosphate pyrophosphokinase N-terminal" evidence="10">
    <location>
        <begin position="3"/>
        <end position="124"/>
    </location>
</feature>
<keyword evidence="8" id="KW-0460">Magnesium</keyword>
<dbReference type="Proteomes" id="UP000054742">
    <property type="component" value="Unassembled WGS sequence"/>
</dbReference>
<dbReference type="PANTHER" id="PTHR10210">
    <property type="entry name" value="RIBOSE-PHOSPHATE DIPHOSPHOKINASE FAMILY MEMBER"/>
    <property type="match status" value="1"/>
</dbReference>
<dbReference type="EC" id="2.7.6.1" evidence="1"/>
<dbReference type="GO" id="GO:0005524">
    <property type="term" value="F:ATP binding"/>
    <property type="evidence" value="ECO:0007669"/>
    <property type="project" value="UniProtKB-KW"/>
</dbReference>
<dbReference type="GO" id="GO:0000287">
    <property type="term" value="F:magnesium ion binding"/>
    <property type="evidence" value="ECO:0007669"/>
    <property type="project" value="InterPro"/>
</dbReference>
<keyword evidence="2" id="KW-0808">Transferase</keyword>
<protein>
    <recommendedName>
        <fullName evidence="1">ribose-phosphate diphosphokinase</fullName>
        <ecNumber evidence="1">2.7.6.1</ecNumber>
    </recommendedName>
</protein>